<dbReference type="RefSeq" id="WP_112333047.1">
    <property type="nucleotide sequence ID" value="NZ_JBKYJQ010000002.1"/>
</dbReference>
<name>A0A328UB69_9FIRM</name>
<organism evidence="2 3">
    <name type="scientific">Hydrogeniiclostridium mannosilyticum</name>
    <dbReference type="NCBI Taxonomy" id="2764322"/>
    <lineage>
        <taxon>Bacteria</taxon>
        <taxon>Bacillati</taxon>
        <taxon>Bacillota</taxon>
        <taxon>Clostridia</taxon>
        <taxon>Eubacteriales</taxon>
        <taxon>Acutalibacteraceae</taxon>
        <taxon>Hydrogeniiclostridium</taxon>
    </lineage>
</organism>
<feature type="region of interest" description="Disordered" evidence="1">
    <location>
        <begin position="1"/>
        <end position="65"/>
    </location>
</feature>
<dbReference type="Proteomes" id="UP000249377">
    <property type="component" value="Unassembled WGS sequence"/>
</dbReference>
<keyword evidence="3" id="KW-1185">Reference proteome</keyword>
<evidence type="ECO:0000313" key="2">
    <source>
        <dbReference type="EMBL" id="RAQ28335.1"/>
    </source>
</evidence>
<dbReference type="EMBL" id="QLYR01000006">
    <property type="protein sequence ID" value="RAQ28335.1"/>
    <property type="molecule type" value="Genomic_DNA"/>
</dbReference>
<evidence type="ECO:0000256" key="1">
    <source>
        <dbReference type="SAM" id="MobiDB-lite"/>
    </source>
</evidence>
<comment type="caution">
    <text evidence="2">The sequence shown here is derived from an EMBL/GenBank/DDBJ whole genome shotgun (WGS) entry which is preliminary data.</text>
</comment>
<accession>A0A328UB69</accession>
<proteinExistence type="predicted"/>
<protein>
    <submittedName>
        <fullName evidence="2">Uncharacterized protein</fullName>
    </submittedName>
</protein>
<evidence type="ECO:0000313" key="3">
    <source>
        <dbReference type="Proteomes" id="UP000249377"/>
    </source>
</evidence>
<sequence length="94" mass="10069">MAKRGMKRPGPSQQPHDRVSTVPEAQGRSKREKAPASPIIAGAAPPGREVCHTVPHTVRHGGEKPISAAYPVIDNDLARDNVENHIPAADLQDL</sequence>
<feature type="compositionally biased region" description="Low complexity" evidence="1">
    <location>
        <begin position="35"/>
        <end position="47"/>
    </location>
</feature>
<reference evidence="2 3" key="1">
    <citation type="submission" date="2018-06" db="EMBL/GenBank/DDBJ databases">
        <title>Noncontiguous genome sequence of Ruminococcaceae bacterium ASD2818.</title>
        <authorList>
            <person name="Chaplin A.V."/>
            <person name="Sokolova S.R."/>
            <person name="Kochetkova T.O."/>
            <person name="Goltsov A.Y."/>
            <person name="Trofimov D.Y."/>
            <person name="Efimov B.A."/>
        </authorList>
    </citation>
    <scope>NUCLEOTIDE SEQUENCE [LARGE SCALE GENOMIC DNA]</scope>
    <source>
        <strain evidence="2 3">ASD2818</strain>
    </source>
</reference>
<gene>
    <name evidence="2" type="ORF">DPQ25_10065</name>
</gene>
<dbReference type="AlphaFoldDB" id="A0A328UB69"/>